<dbReference type="Pfam" id="PF00787">
    <property type="entry name" value="PX"/>
    <property type="match status" value="1"/>
</dbReference>
<dbReference type="SUPFAM" id="SSF64268">
    <property type="entry name" value="PX domain"/>
    <property type="match status" value="1"/>
</dbReference>
<keyword evidence="3" id="KW-0813">Transport</keyword>
<dbReference type="InterPro" id="IPR027267">
    <property type="entry name" value="AH/BAR_dom_sf"/>
</dbReference>
<dbReference type="InterPro" id="IPR036871">
    <property type="entry name" value="PX_dom_sf"/>
</dbReference>
<organism evidence="11 12">
    <name type="scientific">Myxozyma melibiosi</name>
    <dbReference type="NCBI Taxonomy" id="54550"/>
    <lineage>
        <taxon>Eukaryota</taxon>
        <taxon>Fungi</taxon>
        <taxon>Dikarya</taxon>
        <taxon>Ascomycota</taxon>
        <taxon>Saccharomycotina</taxon>
        <taxon>Lipomycetes</taxon>
        <taxon>Lipomycetales</taxon>
        <taxon>Lipomycetaceae</taxon>
        <taxon>Myxozyma</taxon>
    </lineage>
</organism>
<comment type="caution">
    <text evidence="11">The sequence shown here is derived from an EMBL/GenBank/DDBJ whole genome shotgun (WGS) entry which is preliminary data.</text>
</comment>
<keyword evidence="4" id="KW-0967">Endosome</keyword>
<evidence type="ECO:0000256" key="9">
    <source>
        <dbReference type="SAM" id="MobiDB-lite"/>
    </source>
</evidence>
<evidence type="ECO:0000256" key="5">
    <source>
        <dbReference type="ARBA" id="ARBA00022927"/>
    </source>
</evidence>
<proteinExistence type="inferred from homology"/>
<dbReference type="PROSITE" id="PS50195">
    <property type="entry name" value="PX"/>
    <property type="match status" value="1"/>
</dbReference>
<evidence type="ECO:0000256" key="7">
    <source>
        <dbReference type="ARBA" id="ARBA00023121"/>
    </source>
</evidence>
<dbReference type="Gene3D" id="1.20.1270.60">
    <property type="entry name" value="Arfaptin homology (AH) domain/BAR domain"/>
    <property type="match status" value="2"/>
</dbReference>
<dbReference type="SMART" id="SM00312">
    <property type="entry name" value="PX"/>
    <property type="match status" value="1"/>
</dbReference>
<comment type="similarity">
    <text evidence="2">Belongs to the sorting nexin family.</text>
</comment>
<feature type="domain" description="PX" evidence="10">
    <location>
        <begin position="59"/>
        <end position="209"/>
    </location>
</feature>
<evidence type="ECO:0000256" key="8">
    <source>
        <dbReference type="ARBA" id="ARBA00023136"/>
    </source>
</evidence>
<sequence>MSAADEDNNPFANSDDLATDNLPTTDHFAVVLDSDGEAAVVPQLKSASASGISFPSFRDSYDTSSYTEDDPASAPPSNHSYASRVEQLLTENPNLEILIVDAGKNHEIGGGFIAYTIRTGDLSARRRYSEFESLRNALVRLFPTLIVPPIPEKHSMSDYAAKPTKAKEDSRIIDHRRRMLAVFLNRCRAMKQIREHAVFQKFLDPNVSWIEVLNSPPLTLIPKYVLRAPPLNTAAPTPAHAYLPVPTSSARLRDGDEMEFMHAELNAKEYEIIMSSGIEKVDKRLLRRLGDIAAALAELGARYNAWSLNESGSLAAAIEGVGQAVDGTYIATEELISSLSSSFAEPLGESAQFAAVVRSVLKYRHQKALQFEMTLNSLALKRNILAGLERTEMESQRINDYLLHRDLIPEDVASPIASVPDVPLDSEEIANAPSTDAYASAVTEEEVVNGTALAEAAPAAAAAADESGTVLRPMVDEESFPPTHADSTMLSPPRPAKRGNGFKFPGIGKLSDAIHGIVDVDPEATRRNNIGKTKEEIHIFEQALGVADSDLKQASESVKADLARYQKTKEQDLRRIMIAYAKCHVVWARKNLETWVEAKQKIEKIKVK</sequence>
<keyword evidence="5" id="KW-0653">Protein transport</keyword>
<reference evidence="11 12" key="1">
    <citation type="submission" date="2024-03" db="EMBL/GenBank/DDBJ databases">
        <title>Genome-scale model development and genomic sequencing of the oleaginous clade Lipomyces.</title>
        <authorList>
            <consortium name="Lawrence Berkeley National Laboratory"/>
            <person name="Czajka J.J."/>
            <person name="Han Y."/>
            <person name="Kim J."/>
            <person name="Mondo S.J."/>
            <person name="Hofstad B.A."/>
            <person name="Robles A."/>
            <person name="Haridas S."/>
            <person name="Riley R."/>
            <person name="LaButti K."/>
            <person name="Pangilinan J."/>
            <person name="Andreopoulos W."/>
            <person name="Lipzen A."/>
            <person name="Yan J."/>
            <person name="Wang M."/>
            <person name="Ng V."/>
            <person name="Grigoriev I.V."/>
            <person name="Spatafora J.W."/>
            <person name="Magnuson J.K."/>
            <person name="Baker S.E."/>
            <person name="Pomraning K.R."/>
        </authorList>
    </citation>
    <scope>NUCLEOTIDE SEQUENCE [LARGE SCALE GENOMIC DNA]</scope>
    <source>
        <strain evidence="11 12">Phaff 52-87</strain>
    </source>
</reference>
<dbReference type="PANTHER" id="PTHR46979:SF2">
    <property type="entry name" value="SORTING NEXIN-41"/>
    <property type="match status" value="1"/>
</dbReference>
<keyword evidence="12" id="KW-1185">Reference proteome</keyword>
<dbReference type="InterPro" id="IPR044106">
    <property type="entry name" value="PX_Snx41/Atg20"/>
</dbReference>
<dbReference type="EMBL" id="JBBJBU010000005">
    <property type="protein sequence ID" value="KAK7205483.1"/>
    <property type="molecule type" value="Genomic_DNA"/>
</dbReference>
<evidence type="ECO:0000256" key="3">
    <source>
        <dbReference type="ARBA" id="ARBA00022448"/>
    </source>
</evidence>
<evidence type="ECO:0000256" key="4">
    <source>
        <dbReference type="ARBA" id="ARBA00022753"/>
    </source>
</evidence>
<dbReference type="RefSeq" id="XP_064768516.1">
    <property type="nucleotide sequence ID" value="XM_064914108.1"/>
</dbReference>
<dbReference type="Gene3D" id="3.30.1520.10">
    <property type="entry name" value="Phox-like domain"/>
    <property type="match status" value="1"/>
</dbReference>
<keyword evidence="6" id="KW-0072">Autophagy</keyword>
<evidence type="ECO:0000256" key="1">
    <source>
        <dbReference type="ARBA" id="ARBA00004481"/>
    </source>
</evidence>
<evidence type="ECO:0000259" key="10">
    <source>
        <dbReference type="PROSITE" id="PS50195"/>
    </source>
</evidence>
<evidence type="ECO:0000313" key="11">
    <source>
        <dbReference type="EMBL" id="KAK7205483.1"/>
    </source>
</evidence>
<dbReference type="InterPro" id="IPR001683">
    <property type="entry name" value="PX_dom"/>
</dbReference>
<name>A0ABR1F8L0_9ASCO</name>
<dbReference type="GeneID" id="90039620"/>
<comment type="subcellular location">
    <subcellularLocation>
        <location evidence="1">Endosome membrane</location>
        <topology evidence="1">Peripheral membrane protein</topology>
    </subcellularLocation>
</comment>
<evidence type="ECO:0000256" key="2">
    <source>
        <dbReference type="ARBA" id="ARBA00010883"/>
    </source>
</evidence>
<keyword evidence="7" id="KW-0446">Lipid-binding</keyword>
<keyword evidence="8" id="KW-0472">Membrane</keyword>
<gene>
    <name evidence="11" type="ORF">BZA70DRAFT_289406</name>
</gene>
<accession>A0ABR1F8L0</accession>
<dbReference type="InterPro" id="IPR051079">
    <property type="entry name" value="Sorting_Nexin_Autophagy"/>
</dbReference>
<dbReference type="CDD" id="cd06867">
    <property type="entry name" value="PX_SNX41_42"/>
    <property type="match status" value="1"/>
</dbReference>
<protein>
    <submittedName>
        <fullName evidence="11">Autophagy protein Atg20</fullName>
    </submittedName>
</protein>
<dbReference type="Proteomes" id="UP001498771">
    <property type="component" value="Unassembled WGS sequence"/>
</dbReference>
<feature type="region of interest" description="Disordered" evidence="9">
    <location>
        <begin position="1"/>
        <end position="20"/>
    </location>
</feature>
<dbReference type="PANTHER" id="PTHR46979">
    <property type="entry name" value="SORTING NEXIN-41"/>
    <property type="match status" value="1"/>
</dbReference>
<evidence type="ECO:0000313" key="12">
    <source>
        <dbReference type="Proteomes" id="UP001498771"/>
    </source>
</evidence>
<evidence type="ECO:0000256" key="6">
    <source>
        <dbReference type="ARBA" id="ARBA00023006"/>
    </source>
</evidence>